<sequence length="909" mass="105094">MNKKVTILMSPTGENDKKRIMFGLQRLQKALICSGYDVYMQTLPENYAEYRNIEGEKIYIGVAGQDRFISWLEENELLIYHSCRPGYEGMYIVTIPARLTLVAGGDETGALYGCLELADRISEENEIPREIAYYDAPVMKLRGPVVGLQKTKLEPPRLTYEYPITPDRFPWFYDKAMWEEYMEMMLKERCNVLYIWSGHPFSSLVKLPDYPEALEVTEEEYQRNREIFAWLTEECDKRGIWVVLKFYNIHIPYPFAVKHNLELLQSSINPLVADYTYKSIVEFVKSYPHIGLMVCLGEALRGNQNKTRWFVETILPAVKQGVAEAGLKEEPPVILRGHDCDPIDAINQATRIYGNLYTQWKYNGESLTTYFLRGKWKRIHQELSALGTTHIMNVHILADLEPFRFNNPSFIQKCVKAGQSLLGCNGLHLYPLFYWDWPYSPDKTTPRLKQLDRDWIWFAAWFRYAWNPDRDEKDEKLYWIHRIMKHEGCSYDAAKKLLEAQESIGECAPRLLGRIGITEGNRQTLSLGMTMSQLTNVVRYRPNYELWYSVARKGEQPDDYIKAEKNHQPHIGETPYDCAEEVMYFAEKALDKINELFSMPGYHPTEEAERIKTDIEAIYLMSASYCSKIKAAMKIIEYKYSMDEKCRGDLKLLEEAEKPFAESLEYYRKLAELTERTYLYANSMQTPQRKIPFPDGEKYGHWVQCLPEYEKEYGNFVKNLNRMKNGWLPGGKKDESIERLKEASFSIGKGSCETFRVEKGEKLFTDCNFRIQNIAPEIHGLTGIRMGLGEAISEGVHVNFTLDEDSYVLVGYFNSKGVEWLQVPDLETNTHADDRGGLAVVFRNALKADGCPPVNIHAFRYEKGTHEMYLGTGGFVIVGVVPVSEKLHARDAGLEGEGLETLDWLYEEN</sequence>
<evidence type="ECO:0000313" key="1">
    <source>
        <dbReference type="EMBL" id="ALL53571.1"/>
    </source>
</evidence>
<evidence type="ECO:0008006" key="2">
    <source>
        <dbReference type="Google" id="ProtNLM"/>
    </source>
</evidence>
<accession>A0A141GNE3</accession>
<dbReference type="EMBL" id="KP867044">
    <property type="protein sequence ID" value="ALL53571.1"/>
    <property type="molecule type" value="Genomic_DNA"/>
</dbReference>
<proteinExistence type="predicted"/>
<organism evidence="1">
    <name type="scientific">uncultured firmicutes bacterium contig_31</name>
    <dbReference type="NCBI Taxonomy" id="1643554"/>
    <lineage>
        <taxon>Bacteria</taxon>
        <taxon>Bacillati</taxon>
        <taxon>Bacillota</taxon>
        <taxon>environmental samples</taxon>
    </lineage>
</organism>
<name>A0A141GNE3_9FIRM</name>
<dbReference type="AlphaFoldDB" id="A0A141GNE3"/>
<reference evidence="1" key="1">
    <citation type="submission" date="2015-02" db="EMBL/GenBank/DDBJ databases">
        <authorList>
            <person name="Chooi Y.-H."/>
        </authorList>
    </citation>
    <scope>NUCLEOTIDE SEQUENCE</scope>
</reference>
<protein>
    <recommendedName>
        <fullName evidence="2">Beta-hexosaminidase bacterial type N-terminal domain-containing protein</fullName>
    </recommendedName>
</protein>